<reference evidence="2" key="1">
    <citation type="submission" date="2018-11" db="EMBL/GenBank/DDBJ databases">
        <title>Chitinophaga lutea sp.nov., isolate from arsenic contaminated soil.</title>
        <authorList>
            <person name="Zong Y."/>
        </authorList>
    </citation>
    <scope>NUCLEOTIDE SEQUENCE [LARGE SCALE GENOMIC DNA]</scope>
    <source>
        <strain evidence="2">YLT18</strain>
    </source>
</reference>
<sequence length="374" mass="42202">MHENQLRFFEDLMFRNVSTESAPPGGFKKPHDNFNVSEIEREKSAVLQYLRELRFHMPSEERLAWAIDTYFGRVIDLLNRAYKYIENGVTKNRQSYAKVFAALQEILSFLEQRYGRYMDVNTCLPISHEMQLKDALIEGFFFFKTSAENANISPALVEIIESVFADFVETEEFGKTSYGRIYYLSALITALGKLSPMTDEAIQHTLIALNFNCPAFVKHFTQNLPEDPGVLVFILKEVNQISAAPGFALNPLYTTVKEQLSAWLNHEIGYLAGSSANVAPPPVMKDAAPVRKIMTTLSVPQLAHMLKLFTDLGIIVHDNKTELLEAFAAMFRTGKTDNISPESLRNNYYGENASVSSSVRDIFVAVINKSKGII</sequence>
<organism evidence="1 2">
    <name type="scientific">Chitinophaga barathri</name>
    <dbReference type="NCBI Taxonomy" id="1647451"/>
    <lineage>
        <taxon>Bacteria</taxon>
        <taxon>Pseudomonadati</taxon>
        <taxon>Bacteroidota</taxon>
        <taxon>Chitinophagia</taxon>
        <taxon>Chitinophagales</taxon>
        <taxon>Chitinophagaceae</taxon>
        <taxon>Chitinophaga</taxon>
    </lineage>
</organism>
<keyword evidence="2" id="KW-1185">Reference proteome</keyword>
<evidence type="ECO:0000313" key="2">
    <source>
        <dbReference type="Proteomes" id="UP000279089"/>
    </source>
</evidence>
<dbReference type="Proteomes" id="UP000279089">
    <property type="component" value="Unassembled WGS sequence"/>
</dbReference>
<comment type="caution">
    <text evidence="1">The sequence shown here is derived from an EMBL/GenBank/DDBJ whole genome shotgun (WGS) entry which is preliminary data.</text>
</comment>
<evidence type="ECO:0000313" key="1">
    <source>
        <dbReference type="EMBL" id="RPD39430.1"/>
    </source>
</evidence>
<gene>
    <name evidence="1" type="ORF">EG028_20120</name>
</gene>
<accession>A0A3N4MH59</accession>
<dbReference type="AlphaFoldDB" id="A0A3N4MH59"/>
<dbReference type="EMBL" id="RMBX01000011">
    <property type="protein sequence ID" value="RPD39430.1"/>
    <property type="molecule type" value="Genomic_DNA"/>
</dbReference>
<name>A0A3N4MH59_9BACT</name>
<proteinExistence type="predicted"/>
<dbReference type="RefSeq" id="WP_120518074.1">
    <property type="nucleotide sequence ID" value="NZ_QXZY01000011.1"/>
</dbReference>
<protein>
    <submittedName>
        <fullName evidence="1">Uncharacterized protein</fullName>
    </submittedName>
</protein>
<dbReference type="OrthoDB" id="644589at2"/>